<dbReference type="OMA" id="MQGTEIF"/>
<sequence length="809" mass="93510">MSVSRNKLVIFLFILVISSQLEIPQDIVNKYFNNLTKEKVKSPLFGIQNQNSPSQEIPLKFIDYNIQINDSIAEIEIKQVYQNNMENNIQTQYYFAISPTAVFTELEAKINGQILKGTIKEKKQAKQEYDDAIKQGKEAAYAEIVEEVHDIMKLQLGNLGPNQQIEITLKYIEPLEIEQNKLWKFQLGNTFSQRSINLPLNEVSQDFQNVCNPHTISEKDENAYKMSINLNINSSSPISFLESPSHEIQKNFDKNSENKKCTINFKNENEIPNKEFVLLYKNENFHTPSVLISKDSNKDSQFPFAAQLNFLPDFNSETSIPQAYNRFIKKFYQNLSQTTENKEDSVENLDEFDFTQSKTKGEYIFVVDRSGSMSGLPIEITKKALIQSIKLLNENHYFNVISFGSYFNSLFEESVQATEENKNKAIQQISSFSANYGGTNIFAPLQQVLTQKQLKNQQKSIFLISDGQDSQENQIIQSITTQVNLSNQRIYTLGIGNGVSKNLIKLAAQQGYGKFDFVFDLADEKGLKQKLLYLFKDSITPFLSDFKIEFFDKNNEQIKQQQGIDMLIPSLDSVQSIRKNEPFQLYFLFKQDTQINKIKFTCYDSQQDLKKTFDLEIGAKDLENPNFQYPIFQKIAFHKFIKQILNNAALKQKEEFQGISFLSEFKPNSVEEITDISIKYQILTDFTAFILVNDKNDNDTQNQNPELIQVPQIDPHGNFNLLQMNKGQQVHHEKVQRTMPQQGTNIKYKNSNNFNNNINDNNQQMRADSFTSDTIEMMAQSDDKYEMESEIQVQTESKAKEIAQRAWYY</sequence>
<dbReference type="InterPro" id="IPR002035">
    <property type="entry name" value="VWF_A"/>
</dbReference>
<dbReference type="AlphaFoldDB" id="A0A0V0QA31"/>
<dbReference type="InterPro" id="IPR013694">
    <property type="entry name" value="VIT"/>
</dbReference>
<dbReference type="InParanoid" id="A0A0V0QA31"/>
<dbReference type="SUPFAM" id="SSF53300">
    <property type="entry name" value="vWA-like"/>
    <property type="match status" value="1"/>
</dbReference>
<dbReference type="SMART" id="SM00609">
    <property type="entry name" value="VIT"/>
    <property type="match status" value="1"/>
</dbReference>
<dbReference type="Pfam" id="PF13768">
    <property type="entry name" value="VWA_3"/>
    <property type="match status" value="1"/>
</dbReference>
<dbReference type="SMART" id="SM00327">
    <property type="entry name" value="VWA"/>
    <property type="match status" value="1"/>
</dbReference>
<evidence type="ECO:0000313" key="4">
    <source>
        <dbReference type="EMBL" id="KRW99058.1"/>
    </source>
</evidence>
<gene>
    <name evidence="4" type="ORF">PPERSA_11659</name>
</gene>
<dbReference type="Gene3D" id="3.40.50.410">
    <property type="entry name" value="von Willebrand factor, type A domain"/>
    <property type="match status" value="1"/>
</dbReference>
<feature type="domain" description="VIT" evidence="3">
    <location>
        <begin position="43"/>
        <end position="173"/>
    </location>
</feature>
<dbReference type="PROSITE" id="PS50234">
    <property type="entry name" value="VWFA"/>
    <property type="match status" value="1"/>
</dbReference>
<protein>
    <submittedName>
        <fullName evidence="4">Uncharacterized protein</fullName>
    </submittedName>
</protein>
<keyword evidence="1" id="KW-0732">Signal</keyword>
<accession>A0A0V0QA31</accession>
<evidence type="ECO:0000256" key="1">
    <source>
        <dbReference type="SAM" id="SignalP"/>
    </source>
</evidence>
<comment type="caution">
    <text evidence="4">The sequence shown here is derived from an EMBL/GenBank/DDBJ whole genome shotgun (WGS) entry which is preliminary data.</text>
</comment>
<feature type="signal peptide" evidence="1">
    <location>
        <begin position="1"/>
        <end position="19"/>
    </location>
</feature>
<feature type="domain" description="VWFA" evidence="2">
    <location>
        <begin position="362"/>
        <end position="539"/>
    </location>
</feature>
<evidence type="ECO:0000259" key="3">
    <source>
        <dbReference type="PROSITE" id="PS51468"/>
    </source>
</evidence>
<evidence type="ECO:0000313" key="5">
    <source>
        <dbReference type="Proteomes" id="UP000054937"/>
    </source>
</evidence>
<name>A0A0V0QA31_PSEPJ</name>
<evidence type="ECO:0000259" key="2">
    <source>
        <dbReference type="PROSITE" id="PS50234"/>
    </source>
</evidence>
<organism evidence="4 5">
    <name type="scientific">Pseudocohnilembus persalinus</name>
    <name type="common">Ciliate</name>
    <dbReference type="NCBI Taxonomy" id="266149"/>
    <lineage>
        <taxon>Eukaryota</taxon>
        <taxon>Sar</taxon>
        <taxon>Alveolata</taxon>
        <taxon>Ciliophora</taxon>
        <taxon>Intramacronucleata</taxon>
        <taxon>Oligohymenophorea</taxon>
        <taxon>Scuticociliatia</taxon>
        <taxon>Philasterida</taxon>
        <taxon>Pseudocohnilembidae</taxon>
        <taxon>Pseudocohnilembus</taxon>
    </lineage>
</organism>
<dbReference type="PANTHER" id="PTHR45737">
    <property type="entry name" value="VON WILLEBRAND FACTOR A DOMAIN-CONTAINING PROTEIN 5A"/>
    <property type="match status" value="1"/>
</dbReference>
<keyword evidence="5" id="KW-1185">Reference proteome</keyword>
<reference evidence="4 5" key="1">
    <citation type="journal article" date="2015" name="Sci. Rep.">
        <title>Genome of the facultative scuticociliatosis pathogen Pseudocohnilembus persalinus provides insight into its virulence through horizontal gene transfer.</title>
        <authorList>
            <person name="Xiong J."/>
            <person name="Wang G."/>
            <person name="Cheng J."/>
            <person name="Tian M."/>
            <person name="Pan X."/>
            <person name="Warren A."/>
            <person name="Jiang C."/>
            <person name="Yuan D."/>
            <person name="Miao W."/>
        </authorList>
    </citation>
    <scope>NUCLEOTIDE SEQUENCE [LARGE SCALE GENOMIC DNA]</scope>
    <source>
        <strain evidence="4">36N120E</strain>
    </source>
</reference>
<dbReference type="Pfam" id="PF08487">
    <property type="entry name" value="VIT"/>
    <property type="match status" value="1"/>
</dbReference>
<dbReference type="PANTHER" id="PTHR45737:SF6">
    <property type="entry name" value="VON WILLEBRAND FACTOR A DOMAIN-CONTAINING PROTEIN 5A"/>
    <property type="match status" value="1"/>
</dbReference>
<feature type="chain" id="PRO_5006867373" evidence="1">
    <location>
        <begin position="20"/>
        <end position="809"/>
    </location>
</feature>
<dbReference type="Proteomes" id="UP000054937">
    <property type="component" value="Unassembled WGS sequence"/>
</dbReference>
<dbReference type="InterPro" id="IPR036465">
    <property type="entry name" value="vWFA_dom_sf"/>
</dbReference>
<dbReference type="EMBL" id="LDAU01000223">
    <property type="protein sequence ID" value="KRW99058.1"/>
    <property type="molecule type" value="Genomic_DNA"/>
</dbReference>
<dbReference type="PROSITE" id="PS51468">
    <property type="entry name" value="VIT"/>
    <property type="match status" value="1"/>
</dbReference>
<proteinExistence type="predicted"/>
<dbReference type="OrthoDB" id="312927at2759"/>